<dbReference type="EMBL" id="UINC01006684">
    <property type="protein sequence ID" value="SVA29026.1"/>
    <property type="molecule type" value="Genomic_DNA"/>
</dbReference>
<dbReference type="Gene3D" id="3.90.1150.10">
    <property type="entry name" value="Aspartate Aminotransferase, domain 1"/>
    <property type="match status" value="1"/>
</dbReference>
<dbReference type="InterPro" id="IPR004839">
    <property type="entry name" value="Aminotransferase_I/II_large"/>
</dbReference>
<reference evidence="7" key="1">
    <citation type="submission" date="2018-05" db="EMBL/GenBank/DDBJ databases">
        <authorList>
            <person name="Lanie J.A."/>
            <person name="Ng W.-L."/>
            <person name="Kazmierczak K.M."/>
            <person name="Andrzejewski T.M."/>
            <person name="Davidsen T.M."/>
            <person name="Wayne K.J."/>
            <person name="Tettelin H."/>
            <person name="Glass J.I."/>
            <person name="Rusch D."/>
            <person name="Podicherti R."/>
            <person name="Tsui H.-C.T."/>
            <person name="Winkler M.E."/>
        </authorList>
    </citation>
    <scope>NUCLEOTIDE SEQUENCE</scope>
</reference>
<feature type="domain" description="Aminotransferase class I/classII large" evidence="6">
    <location>
        <begin position="36"/>
        <end position="382"/>
    </location>
</feature>
<accession>A0A381ULG7</accession>
<dbReference type="SUPFAM" id="SSF53383">
    <property type="entry name" value="PLP-dependent transferases"/>
    <property type="match status" value="1"/>
</dbReference>
<organism evidence="7">
    <name type="scientific">marine metagenome</name>
    <dbReference type="NCBI Taxonomy" id="408172"/>
    <lineage>
        <taxon>unclassified sequences</taxon>
        <taxon>metagenomes</taxon>
        <taxon>ecological metagenomes</taxon>
    </lineage>
</organism>
<dbReference type="InterPro" id="IPR050596">
    <property type="entry name" value="AspAT/PAT-like"/>
</dbReference>
<evidence type="ECO:0000313" key="7">
    <source>
        <dbReference type="EMBL" id="SVA29026.1"/>
    </source>
</evidence>
<dbReference type="GO" id="GO:0006520">
    <property type="term" value="P:amino acid metabolic process"/>
    <property type="evidence" value="ECO:0007669"/>
    <property type="project" value="InterPro"/>
</dbReference>
<evidence type="ECO:0000256" key="4">
    <source>
        <dbReference type="ARBA" id="ARBA00022679"/>
    </source>
</evidence>
<dbReference type="Gene3D" id="3.40.640.10">
    <property type="entry name" value="Type I PLP-dependent aspartate aminotransferase-like (Major domain)"/>
    <property type="match status" value="1"/>
</dbReference>
<evidence type="ECO:0000256" key="3">
    <source>
        <dbReference type="ARBA" id="ARBA00022576"/>
    </source>
</evidence>
<dbReference type="InterPro" id="IPR015422">
    <property type="entry name" value="PyrdxlP-dep_Trfase_small"/>
</dbReference>
<dbReference type="InterPro" id="IPR015424">
    <property type="entry name" value="PyrdxlP-dep_Trfase"/>
</dbReference>
<dbReference type="PANTHER" id="PTHR46383:SF1">
    <property type="entry name" value="ASPARTATE AMINOTRANSFERASE"/>
    <property type="match status" value="1"/>
</dbReference>
<evidence type="ECO:0000256" key="1">
    <source>
        <dbReference type="ARBA" id="ARBA00001933"/>
    </source>
</evidence>
<protein>
    <recommendedName>
        <fullName evidence="6">Aminotransferase class I/classII large domain-containing protein</fullName>
    </recommendedName>
</protein>
<sequence length="388" mass="41950">MFISGQPPASGMPEISSRYDGLGVGFAPYLQPPGPEVVRWTVGEPGFDAPSEVIEAAIKGLQDGNTKYTRGAGSMELCQAVSDYLARHHGIDVGMDDVVITPGAKQALLYSFMIATMPGDEAILLAPSWASYEPMLSLIGAVPVNVPVRKDNFHPDIDAIGAAVTERTRMILINSPCNPTGAVFTPDEMQAIVDIAVEHDLWIVSDEIYARLVWTDYPHTSPFTLAGGKERTLIVNGWSKSWAMTGMRLGFLAGPPDAMRAAVKTQANSASHVPTFMMHAAAVALDCDDSVEEFNREYLKRRDIMIDGLAEMPGLRVVEPEGAFYVFVDVTGTGMSDIEFADGALEAGVQLIPTSLITGGEGFVRISYATDEEAIHEGLRRLRAWLVD</sequence>
<name>A0A381ULG7_9ZZZZ</name>
<keyword evidence="5" id="KW-0663">Pyridoxal phosphate</keyword>
<proteinExistence type="inferred from homology"/>
<comment type="cofactor">
    <cofactor evidence="1">
        <name>pyridoxal 5'-phosphate</name>
        <dbReference type="ChEBI" id="CHEBI:597326"/>
    </cofactor>
</comment>
<keyword evidence="4" id="KW-0808">Transferase</keyword>
<dbReference type="AlphaFoldDB" id="A0A381ULG7"/>
<dbReference type="InterPro" id="IPR015421">
    <property type="entry name" value="PyrdxlP-dep_Trfase_major"/>
</dbReference>
<keyword evidence="3" id="KW-0032">Aminotransferase</keyword>
<dbReference type="GO" id="GO:0030170">
    <property type="term" value="F:pyridoxal phosphate binding"/>
    <property type="evidence" value="ECO:0007669"/>
    <property type="project" value="InterPro"/>
</dbReference>
<dbReference type="GO" id="GO:0008483">
    <property type="term" value="F:transaminase activity"/>
    <property type="evidence" value="ECO:0007669"/>
    <property type="project" value="UniProtKB-KW"/>
</dbReference>
<dbReference type="CDD" id="cd00609">
    <property type="entry name" value="AAT_like"/>
    <property type="match status" value="1"/>
</dbReference>
<evidence type="ECO:0000256" key="5">
    <source>
        <dbReference type="ARBA" id="ARBA00022898"/>
    </source>
</evidence>
<comment type="similarity">
    <text evidence="2">Belongs to the class-I pyridoxal-phosphate-dependent aminotransferase family.</text>
</comment>
<dbReference type="PANTHER" id="PTHR46383">
    <property type="entry name" value="ASPARTATE AMINOTRANSFERASE"/>
    <property type="match status" value="1"/>
</dbReference>
<dbReference type="Pfam" id="PF00155">
    <property type="entry name" value="Aminotran_1_2"/>
    <property type="match status" value="1"/>
</dbReference>
<evidence type="ECO:0000256" key="2">
    <source>
        <dbReference type="ARBA" id="ARBA00007441"/>
    </source>
</evidence>
<gene>
    <name evidence="7" type="ORF">METZ01_LOCUS81880</name>
</gene>
<evidence type="ECO:0000259" key="6">
    <source>
        <dbReference type="Pfam" id="PF00155"/>
    </source>
</evidence>